<dbReference type="EMBL" id="VXIV02002609">
    <property type="protein sequence ID" value="KAF6024186.1"/>
    <property type="molecule type" value="Genomic_DNA"/>
</dbReference>
<proteinExistence type="predicted"/>
<keyword evidence="2" id="KW-1185">Reference proteome</keyword>
<accession>A0A7J7JF16</accession>
<comment type="caution">
    <text evidence="1">The sequence shown here is derived from an EMBL/GenBank/DDBJ whole genome shotgun (WGS) entry which is preliminary data.</text>
</comment>
<dbReference type="AlphaFoldDB" id="A0A7J7JF16"/>
<name>A0A7J7JF16_BUGNE</name>
<evidence type="ECO:0000313" key="2">
    <source>
        <dbReference type="Proteomes" id="UP000593567"/>
    </source>
</evidence>
<protein>
    <submittedName>
        <fullName evidence="1">Uncharacterized protein</fullName>
    </submittedName>
</protein>
<evidence type="ECO:0000313" key="1">
    <source>
        <dbReference type="EMBL" id="KAF6024186.1"/>
    </source>
</evidence>
<reference evidence="1" key="1">
    <citation type="submission" date="2020-06" db="EMBL/GenBank/DDBJ databases">
        <title>Draft genome of Bugula neritina, a colonial animal packing powerful symbionts and potential medicines.</title>
        <authorList>
            <person name="Rayko M."/>
        </authorList>
    </citation>
    <scope>NUCLEOTIDE SEQUENCE [LARGE SCALE GENOMIC DNA]</scope>
    <source>
        <strain evidence="1">Kwan_BN1</strain>
    </source>
</reference>
<dbReference type="Proteomes" id="UP000593567">
    <property type="component" value="Unassembled WGS sequence"/>
</dbReference>
<sequence length="75" mass="8495">MEKFICSNGREQTILNTILGDKYNIKVKMVIKSKDCSQKPHPSVLHLCQAVVKKQAERLKPTTVSQVSGKSYFSR</sequence>
<gene>
    <name evidence="1" type="ORF">EB796_017517</name>
</gene>
<organism evidence="1 2">
    <name type="scientific">Bugula neritina</name>
    <name type="common">Brown bryozoan</name>
    <name type="synonym">Sertularia neritina</name>
    <dbReference type="NCBI Taxonomy" id="10212"/>
    <lineage>
        <taxon>Eukaryota</taxon>
        <taxon>Metazoa</taxon>
        <taxon>Spiralia</taxon>
        <taxon>Lophotrochozoa</taxon>
        <taxon>Bryozoa</taxon>
        <taxon>Gymnolaemata</taxon>
        <taxon>Cheilostomatida</taxon>
        <taxon>Flustrina</taxon>
        <taxon>Buguloidea</taxon>
        <taxon>Bugulidae</taxon>
        <taxon>Bugula</taxon>
    </lineage>
</organism>